<accession>X0YCA7</accession>
<reference evidence="1" key="1">
    <citation type="journal article" date="2014" name="Front. Microbiol.">
        <title>High frequency of phylogenetically diverse reductive dehalogenase-homologous genes in deep subseafloor sedimentary metagenomes.</title>
        <authorList>
            <person name="Kawai M."/>
            <person name="Futagami T."/>
            <person name="Toyoda A."/>
            <person name="Takaki Y."/>
            <person name="Nishi S."/>
            <person name="Hori S."/>
            <person name="Arai W."/>
            <person name="Tsubouchi T."/>
            <person name="Morono Y."/>
            <person name="Uchiyama I."/>
            <person name="Ito T."/>
            <person name="Fujiyama A."/>
            <person name="Inagaki F."/>
            <person name="Takami H."/>
        </authorList>
    </citation>
    <scope>NUCLEOTIDE SEQUENCE</scope>
    <source>
        <strain evidence="1">Expedition CK06-06</strain>
    </source>
</reference>
<comment type="caution">
    <text evidence="1">The sequence shown here is derived from an EMBL/GenBank/DDBJ whole genome shotgun (WGS) entry which is preliminary data.</text>
</comment>
<evidence type="ECO:0000313" key="1">
    <source>
        <dbReference type="EMBL" id="GAG44932.1"/>
    </source>
</evidence>
<protein>
    <submittedName>
        <fullName evidence="1">Uncharacterized protein</fullName>
    </submittedName>
</protein>
<proteinExistence type="predicted"/>
<gene>
    <name evidence="1" type="ORF">S01H1_80068</name>
</gene>
<dbReference type="EMBL" id="BARS01054031">
    <property type="protein sequence ID" value="GAG44932.1"/>
    <property type="molecule type" value="Genomic_DNA"/>
</dbReference>
<feature type="non-terminal residue" evidence="1">
    <location>
        <position position="1"/>
    </location>
</feature>
<dbReference type="AlphaFoldDB" id="X0YCA7"/>
<name>X0YCA7_9ZZZZ</name>
<organism evidence="1">
    <name type="scientific">marine sediment metagenome</name>
    <dbReference type="NCBI Taxonomy" id="412755"/>
    <lineage>
        <taxon>unclassified sequences</taxon>
        <taxon>metagenomes</taxon>
        <taxon>ecological metagenomes</taxon>
    </lineage>
</organism>
<sequence length="158" mass="16848">DEDFYLRVRLDIADVSDADQIAVGFLKNGRPTDGLLDTYTDYAVLNVDNGAVNIETRLNAGSASVTATGTSMIDYTTTGDVVDLEVRVSKGGAVNFLIDGAEPSTDVTGFVFDDGDTVNAAFLFLSDLIGGDPTITLHEWESGYLSSRGPDNILDLED</sequence>